<comment type="caution">
    <text evidence="2">The sequence shown here is derived from an EMBL/GenBank/DDBJ whole genome shotgun (WGS) entry which is preliminary data.</text>
</comment>
<gene>
    <name evidence="2" type="ORF">JAO71_08895</name>
</gene>
<reference evidence="2 3" key="1">
    <citation type="submission" date="2020-12" db="EMBL/GenBank/DDBJ databases">
        <title>Olleya sediminilitoris sp. nov., isolated from a tidal flat.</title>
        <authorList>
            <person name="Park S."/>
            <person name="Yoon J.-H."/>
        </authorList>
    </citation>
    <scope>NUCLEOTIDE SEQUENCE [LARGE SCALE GENOMIC DNA]</scope>
    <source>
        <strain evidence="2 3">YSTF-M6</strain>
    </source>
</reference>
<sequence length="194" mass="21894">MKLICGSGLDIQAGIEWLESIAISHEKADVRSNYKVLYVQEGPTLRTSESDEALKYSDCSELVCRYLQKIGWSEKVKHLNTSGLDKFAKKHPDLLVVQDENYIPKKGDIFLWVNHSGSNGHTGVVVDYNKSDDVVTTIEAINFKERPHGASKAINLQGVAKLKWKRTSRHLINHPTVTKRYTADPCRFITPSKK</sequence>
<accession>A0ABS1WLB4</accession>
<keyword evidence="3" id="KW-1185">Reference proteome</keyword>
<dbReference type="Pfam" id="PF05257">
    <property type="entry name" value="CHAP"/>
    <property type="match status" value="1"/>
</dbReference>
<dbReference type="RefSeq" id="WP_203000329.1">
    <property type="nucleotide sequence ID" value="NZ_JAEMEF010000006.1"/>
</dbReference>
<evidence type="ECO:0000259" key="1">
    <source>
        <dbReference type="Pfam" id="PF05257"/>
    </source>
</evidence>
<name>A0ABS1WLB4_9FLAO</name>
<evidence type="ECO:0000313" key="2">
    <source>
        <dbReference type="EMBL" id="MBL7559917.1"/>
    </source>
</evidence>
<dbReference type="InterPro" id="IPR007921">
    <property type="entry name" value="CHAP_dom"/>
</dbReference>
<proteinExistence type="predicted"/>
<evidence type="ECO:0000313" key="3">
    <source>
        <dbReference type="Proteomes" id="UP000605013"/>
    </source>
</evidence>
<dbReference type="SUPFAM" id="SSF54001">
    <property type="entry name" value="Cysteine proteinases"/>
    <property type="match status" value="1"/>
</dbReference>
<dbReference type="EMBL" id="JAEMEF010000006">
    <property type="protein sequence ID" value="MBL7559917.1"/>
    <property type="molecule type" value="Genomic_DNA"/>
</dbReference>
<dbReference type="InterPro" id="IPR038765">
    <property type="entry name" value="Papain-like_cys_pep_sf"/>
</dbReference>
<protein>
    <submittedName>
        <fullName evidence="2">CHAP domain-containing protein</fullName>
    </submittedName>
</protein>
<feature type="domain" description="Peptidase C51" evidence="1">
    <location>
        <begin position="54"/>
        <end position="139"/>
    </location>
</feature>
<dbReference type="Proteomes" id="UP000605013">
    <property type="component" value="Unassembled WGS sequence"/>
</dbReference>
<dbReference type="Gene3D" id="3.90.1720.10">
    <property type="entry name" value="endopeptidase domain like (from Nostoc punctiforme)"/>
    <property type="match status" value="1"/>
</dbReference>
<organism evidence="2 3">
    <name type="scientific">Olleya sediminilitoris</name>
    <dbReference type="NCBI Taxonomy" id="2795739"/>
    <lineage>
        <taxon>Bacteria</taxon>
        <taxon>Pseudomonadati</taxon>
        <taxon>Bacteroidota</taxon>
        <taxon>Flavobacteriia</taxon>
        <taxon>Flavobacteriales</taxon>
        <taxon>Flavobacteriaceae</taxon>
    </lineage>
</organism>